<evidence type="ECO:0000259" key="6">
    <source>
        <dbReference type="SMART" id="SM00478"/>
    </source>
</evidence>
<keyword evidence="8" id="KW-1185">Reference proteome</keyword>
<keyword evidence="5" id="KW-0234">DNA repair</keyword>
<dbReference type="SMART" id="SM00478">
    <property type="entry name" value="ENDO3c"/>
    <property type="match status" value="1"/>
</dbReference>
<comment type="catalytic activity">
    <reaction evidence="1">
        <text>Hydrolysis of alkylated DNA, releasing 3-methyladenine, 3-methylguanine, 7-methylguanine and 7-methyladenine.</text>
        <dbReference type="EC" id="3.2.2.21"/>
    </reaction>
</comment>
<dbReference type="Gene3D" id="1.10.340.30">
    <property type="entry name" value="Hypothetical protein, domain 2"/>
    <property type="match status" value="1"/>
</dbReference>
<organism evidence="7 8">
    <name type="scientific">Lederbergia wuyishanensis</name>
    <dbReference type="NCBI Taxonomy" id="1347903"/>
    <lineage>
        <taxon>Bacteria</taxon>
        <taxon>Bacillati</taxon>
        <taxon>Bacillota</taxon>
        <taxon>Bacilli</taxon>
        <taxon>Bacillales</taxon>
        <taxon>Bacillaceae</taxon>
        <taxon>Lederbergia</taxon>
    </lineage>
</organism>
<dbReference type="SUPFAM" id="SSF48150">
    <property type="entry name" value="DNA-glycosylase"/>
    <property type="match status" value="1"/>
</dbReference>
<dbReference type="RefSeq" id="WP_244680745.1">
    <property type="nucleotide sequence ID" value="NZ_JALIRM010000002.1"/>
</dbReference>
<evidence type="ECO:0000256" key="2">
    <source>
        <dbReference type="ARBA" id="ARBA00012000"/>
    </source>
</evidence>
<evidence type="ECO:0000256" key="1">
    <source>
        <dbReference type="ARBA" id="ARBA00000086"/>
    </source>
</evidence>
<evidence type="ECO:0000313" key="8">
    <source>
        <dbReference type="Proteomes" id="UP001232343"/>
    </source>
</evidence>
<evidence type="ECO:0000256" key="5">
    <source>
        <dbReference type="ARBA" id="ARBA00023204"/>
    </source>
</evidence>
<dbReference type="Gene3D" id="3.30.310.20">
    <property type="entry name" value="DNA-3-methyladenine glycosylase AlkA, N-terminal domain"/>
    <property type="match status" value="1"/>
</dbReference>
<sequence length="305" mass="36021">MNWIDHKIYLEIYPPKEFNFEECLVFLSRSNQEVLFQIKERSVYKLIKVNESLILCKIDCINDCIMIEFPITLPPVQNRQKIAEYIWEWFDLEQDLGEFYQVASQDKVLESLAHKYYGLRIMCIPDLFEALVWAITGQQINLTFAYTLKKRFVEQYGESLTFEGETFWLFPSFKKIASINLDDLRKLQFTTRKAEYIIDIAKAMTNGELTKELLLQKKDDQQIKKSLMMIRGIGAWTADYVMMKCLHCPNSFPVADVGLHNALKNLLDLEKKPTIEEIEEYATGWEGWKAYATFYLWRSLYDKNI</sequence>
<dbReference type="PANTHER" id="PTHR43003:SF12">
    <property type="entry name" value="DNA-3-METHYLADENINE GLYCOSYLASE"/>
    <property type="match status" value="1"/>
</dbReference>
<comment type="caution">
    <text evidence="7">The sequence shown here is derived from an EMBL/GenBank/DDBJ whole genome shotgun (WGS) entry which is preliminary data.</text>
</comment>
<evidence type="ECO:0000313" key="7">
    <source>
        <dbReference type="EMBL" id="MDQ0342722.1"/>
    </source>
</evidence>
<dbReference type="EMBL" id="JAUSUO010000002">
    <property type="protein sequence ID" value="MDQ0342722.1"/>
    <property type="molecule type" value="Genomic_DNA"/>
</dbReference>
<dbReference type="InterPro" id="IPR011257">
    <property type="entry name" value="DNA_glycosylase"/>
</dbReference>
<name>A0ABU0D2T6_9BACI</name>
<dbReference type="CDD" id="cd00056">
    <property type="entry name" value="ENDO3c"/>
    <property type="match status" value="1"/>
</dbReference>
<dbReference type="InterPro" id="IPR037046">
    <property type="entry name" value="AlkA_N_sf"/>
</dbReference>
<dbReference type="Proteomes" id="UP001232343">
    <property type="component" value="Unassembled WGS sequence"/>
</dbReference>
<keyword evidence="4 7" id="KW-0378">Hydrolase</keyword>
<dbReference type="InterPro" id="IPR012904">
    <property type="entry name" value="OGG_N"/>
</dbReference>
<dbReference type="Pfam" id="PF00730">
    <property type="entry name" value="HhH-GPD"/>
    <property type="match status" value="1"/>
</dbReference>
<dbReference type="InterPro" id="IPR023170">
    <property type="entry name" value="HhH_base_excis_C"/>
</dbReference>
<gene>
    <name evidence="7" type="ORF">J2S14_001534</name>
</gene>
<dbReference type="Pfam" id="PF07934">
    <property type="entry name" value="OGG_N"/>
    <property type="match status" value="1"/>
</dbReference>
<dbReference type="GO" id="GO:0003905">
    <property type="term" value="F:alkylbase DNA N-glycosylase activity"/>
    <property type="evidence" value="ECO:0007669"/>
    <property type="project" value="UniProtKB-EC"/>
</dbReference>
<accession>A0ABU0D2T6</accession>
<proteinExistence type="predicted"/>
<keyword evidence="7" id="KW-0326">Glycosidase</keyword>
<evidence type="ECO:0000256" key="3">
    <source>
        <dbReference type="ARBA" id="ARBA00022763"/>
    </source>
</evidence>
<dbReference type="Gene3D" id="1.10.1670.10">
    <property type="entry name" value="Helix-hairpin-Helix base-excision DNA repair enzymes (C-terminal)"/>
    <property type="match status" value="1"/>
</dbReference>
<protein>
    <recommendedName>
        <fullName evidence="2">DNA-3-methyladenine glycosylase II</fullName>
        <ecNumber evidence="2">3.2.2.21</ecNumber>
    </recommendedName>
</protein>
<evidence type="ECO:0000256" key="4">
    <source>
        <dbReference type="ARBA" id="ARBA00022801"/>
    </source>
</evidence>
<reference evidence="7 8" key="1">
    <citation type="submission" date="2023-07" db="EMBL/GenBank/DDBJ databases">
        <title>Genomic Encyclopedia of Type Strains, Phase IV (KMG-IV): sequencing the most valuable type-strain genomes for metagenomic binning, comparative biology and taxonomic classification.</title>
        <authorList>
            <person name="Goeker M."/>
        </authorList>
    </citation>
    <scope>NUCLEOTIDE SEQUENCE [LARGE SCALE GENOMIC DNA]</scope>
    <source>
        <strain evidence="7 8">DSM 27848</strain>
    </source>
</reference>
<dbReference type="InterPro" id="IPR003265">
    <property type="entry name" value="HhH-GPD_domain"/>
</dbReference>
<dbReference type="InterPro" id="IPR051912">
    <property type="entry name" value="Alkylbase_DNA_Glycosylase/TA"/>
</dbReference>
<dbReference type="PANTHER" id="PTHR43003">
    <property type="entry name" value="DNA-3-METHYLADENINE GLYCOSYLASE"/>
    <property type="match status" value="1"/>
</dbReference>
<feature type="domain" description="HhH-GPD" evidence="6">
    <location>
        <begin position="136"/>
        <end position="301"/>
    </location>
</feature>
<keyword evidence="3" id="KW-0227">DNA damage</keyword>
<dbReference type="EC" id="3.2.2.21" evidence="2"/>